<sequence>MSRPRILVAGNFHWQAGFSQTVAAYVRAAREADCEVRLCGPLSRVDAETARHLPVEPDLRWGTHLVIMFEAKQFLTEAQLDLVEAFPRQRRAIVDFDGHWGAEEGGDGDSASGRYSAESWRRLYSTLSDLILQPRLGPLPAGARFFKCFGLAAPVRHPLELGTGAQSRPYDLQYIGSNWWRWEPMTEMVEAAAAARPPLRRLRVCGRWWDGGSCAGFEEATLSEPGWLRARGVEVHPPVPFGHVVEQMGRSLISPVLVRPLVTSTGLLTPRMFETLASGSLPVLPVAAKFLAPVYGDEAEHLMLGDDPAGTLSRLSAEHERYGRLVGEIQDRLRVEYGYPRVLRDLLDLLA</sequence>
<evidence type="ECO:0000313" key="1">
    <source>
        <dbReference type="EMBL" id="QLJ99341.1"/>
    </source>
</evidence>
<accession>A0A7D5Y8W2</accession>
<evidence type="ECO:0008006" key="2">
    <source>
        <dbReference type="Google" id="ProtNLM"/>
    </source>
</evidence>
<name>A0A7D5Y8W2_9ACTN</name>
<proteinExistence type="predicted"/>
<organism evidence="1">
    <name type="scientific">Micromonospora carbonacea</name>
    <dbReference type="NCBI Taxonomy" id="47853"/>
    <lineage>
        <taxon>Bacteria</taxon>
        <taxon>Bacillati</taxon>
        <taxon>Actinomycetota</taxon>
        <taxon>Actinomycetes</taxon>
        <taxon>Micromonosporales</taxon>
        <taxon>Micromonosporaceae</taxon>
        <taxon>Micromonospora</taxon>
    </lineage>
</organism>
<dbReference type="AlphaFoldDB" id="A0A7D5Y8W2"/>
<dbReference type="EMBL" id="CP058905">
    <property type="protein sequence ID" value="QLJ99341.1"/>
    <property type="molecule type" value="Genomic_DNA"/>
</dbReference>
<reference evidence="1" key="1">
    <citation type="submission" date="2020-08" db="EMBL/GenBank/DDBJ databases">
        <title>A bifunctional nitrone conjugated secondary metabolite targeting the ribosome.</title>
        <authorList>
            <person name="Limbrick E.M."/>
            <person name="Graf M."/>
            <person name="Derewacz D.K."/>
            <person name="Nguyen F."/>
            <person name="Spraggins J.M."/>
            <person name="Wieland M."/>
            <person name="Ynigez-Gutierrez A.E."/>
            <person name="Reisman B.J."/>
            <person name="Zinshteyn B."/>
            <person name="McCulloch K."/>
            <person name="Iverson T.M."/>
            <person name="Green R."/>
            <person name="Wilson D.N."/>
            <person name="Bachmann B.O."/>
        </authorList>
    </citation>
    <scope>NUCLEOTIDE SEQUENCE</scope>
    <source>
        <strain evidence="1">Africana</strain>
    </source>
</reference>
<protein>
    <recommendedName>
        <fullName evidence="2">Glycosyltransferase family 1 protein</fullName>
    </recommendedName>
</protein>
<gene>
    <name evidence="1" type="primary">eveU7</name>
    <name evidence="1" type="ORF">HZU44_04130</name>
</gene>